<dbReference type="InterPro" id="IPR029021">
    <property type="entry name" value="Prot-tyrosine_phosphatase-like"/>
</dbReference>
<dbReference type="InterPro" id="IPR016130">
    <property type="entry name" value="Tyr_Pase_AS"/>
</dbReference>
<dbReference type="GO" id="GO:0005737">
    <property type="term" value="C:cytoplasm"/>
    <property type="evidence" value="ECO:0007669"/>
    <property type="project" value="TreeGrafter"/>
</dbReference>
<evidence type="ECO:0000256" key="2">
    <source>
        <dbReference type="ARBA" id="ARBA00013064"/>
    </source>
</evidence>
<dbReference type="GO" id="GO:0033550">
    <property type="term" value="F:MAP kinase tyrosine phosphatase activity"/>
    <property type="evidence" value="ECO:0007669"/>
    <property type="project" value="TreeGrafter"/>
</dbReference>
<protein>
    <recommendedName>
        <fullName evidence="2">protein-tyrosine-phosphatase</fullName>
        <ecNumber evidence="2">3.1.3.48</ecNumber>
    </recommendedName>
</protein>
<feature type="domain" description="Tyrosine specific protein phosphatases" evidence="7">
    <location>
        <begin position="137"/>
        <end position="188"/>
    </location>
</feature>
<gene>
    <name evidence="8" type="ORF">JXQ802_LOCUS2888</name>
</gene>
<feature type="region of interest" description="Disordered" evidence="5">
    <location>
        <begin position="16"/>
        <end position="35"/>
    </location>
</feature>
<dbReference type="PANTHER" id="PTHR10159:SF511">
    <property type="entry name" value="DUAL SPECIFICITY PROTEIN PHOSPHATASE 1"/>
    <property type="match status" value="1"/>
</dbReference>
<dbReference type="Gene3D" id="3.90.190.10">
    <property type="entry name" value="Protein tyrosine phosphatase superfamily"/>
    <property type="match status" value="1"/>
</dbReference>
<dbReference type="GO" id="GO:0008330">
    <property type="term" value="F:protein tyrosine/threonine phosphatase activity"/>
    <property type="evidence" value="ECO:0007669"/>
    <property type="project" value="TreeGrafter"/>
</dbReference>
<keyword evidence="9" id="KW-1185">Reference proteome</keyword>
<dbReference type="EMBL" id="CAJNOL010000037">
    <property type="protein sequence ID" value="CAF0774405.1"/>
    <property type="molecule type" value="Genomic_DNA"/>
</dbReference>
<dbReference type="Proteomes" id="UP000663870">
    <property type="component" value="Unassembled WGS sequence"/>
</dbReference>
<dbReference type="PROSITE" id="PS00383">
    <property type="entry name" value="TYR_PHOSPHATASE_1"/>
    <property type="match status" value="1"/>
</dbReference>
<evidence type="ECO:0000313" key="8">
    <source>
        <dbReference type="EMBL" id="CAF0774405.1"/>
    </source>
</evidence>
<organism evidence="8 9">
    <name type="scientific">Rotaria sordida</name>
    <dbReference type="NCBI Taxonomy" id="392033"/>
    <lineage>
        <taxon>Eukaryota</taxon>
        <taxon>Metazoa</taxon>
        <taxon>Spiralia</taxon>
        <taxon>Gnathifera</taxon>
        <taxon>Rotifera</taxon>
        <taxon>Eurotatoria</taxon>
        <taxon>Bdelloidea</taxon>
        <taxon>Philodinida</taxon>
        <taxon>Philodinidae</taxon>
        <taxon>Rotaria</taxon>
    </lineage>
</organism>
<dbReference type="PROSITE" id="PS50056">
    <property type="entry name" value="TYR_PHOSPHATASE_2"/>
    <property type="match status" value="1"/>
</dbReference>
<dbReference type="GO" id="GO:0017017">
    <property type="term" value="F:MAP kinase tyrosine/serine/threonine phosphatase activity"/>
    <property type="evidence" value="ECO:0007669"/>
    <property type="project" value="TreeGrafter"/>
</dbReference>
<dbReference type="InterPro" id="IPR000340">
    <property type="entry name" value="Dual-sp_phosphatase_cat-dom"/>
</dbReference>
<comment type="similarity">
    <text evidence="1">Belongs to the protein-tyrosine phosphatase family. Non-receptor class dual specificity subfamily.</text>
</comment>
<name>A0A813R2M2_9BILA</name>
<dbReference type="CDD" id="cd14498">
    <property type="entry name" value="DSP"/>
    <property type="match status" value="1"/>
</dbReference>
<accession>A0A813R2M2</accession>
<evidence type="ECO:0000256" key="1">
    <source>
        <dbReference type="ARBA" id="ARBA00008601"/>
    </source>
</evidence>
<keyword evidence="4" id="KW-0904">Protein phosphatase</keyword>
<reference evidence="8" key="1">
    <citation type="submission" date="2021-02" db="EMBL/GenBank/DDBJ databases">
        <authorList>
            <person name="Nowell W R."/>
        </authorList>
    </citation>
    <scope>NUCLEOTIDE SEQUENCE</scope>
</reference>
<feature type="domain" description="Tyrosine-protein phosphatase" evidence="6">
    <location>
        <begin position="66"/>
        <end position="210"/>
    </location>
</feature>
<dbReference type="PROSITE" id="PS50054">
    <property type="entry name" value="TYR_PHOSPHATASE_DUAL"/>
    <property type="match status" value="1"/>
</dbReference>
<sequence length="230" mass="26592">MATATRRTLPTLKVKQLHPPRLPSPGKLVTNKTNTGRNLDPIEKRLLNIRLHLLRTTTRRTQTPSEPSLVFDSFLYLGGLKSLSNRVRLTRLKITHILSIVFFPPAKNLIPSNIKHLFLKADDNIAFNIRQYFEQACEFIEEARQSKGCVLVHCVCGVSRSTTLCCAYLMKYHSMSVEQALVQLRSRRHIIQPNNGFLRQLVLYDEQLQKEHYNHDKTTLNVMIEQFENI</sequence>
<dbReference type="InterPro" id="IPR000387">
    <property type="entry name" value="Tyr_Pase_dom"/>
</dbReference>
<dbReference type="PANTHER" id="PTHR10159">
    <property type="entry name" value="DUAL SPECIFICITY PROTEIN PHOSPHATASE"/>
    <property type="match status" value="1"/>
</dbReference>
<evidence type="ECO:0000259" key="7">
    <source>
        <dbReference type="PROSITE" id="PS50056"/>
    </source>
</evidence>
<evidence type="ECO:0000259" key="6">
    <source>
        <dbReference type="PROSITE" id="PS50054"/>
    </source>
</evidence>
<dbReference type="SUPFAM" id="SSF52799">
    <property type="entry name" value="(Phosphotyrosine protein) phosphatases II"/>
    <property type="match status" value="1"/>
</dbReference>
<evidence type="ECO:0000313" key="9">
    <source>
        <dbReference type="Proteomes" id="UP000663870"/>
    </source>
</evidence>
<dbReference type="InterPro" id="IPR020422">
    <property type="entry name" value="TYR_PHOSPHATASE_DUAL_dom"/>
</dbReference>
<evidence type="ECO:0000256" key="3">
    <source>
        <dbReference type="ARBA" id="ARBA00022801"/>
    </source>
</evidence>
<keyword evidence="3" id="KW-0378">Hydrolase</keyword>
<dbReference type="AlphaFoldDB" id="A0A813R2M2"/>
<evidence type="ECO:0000256" key="5">
    <source>
        <dbReference type="SAM" id="MobiDB-lite"/>
    </source>
</evidence>
<evidence type="ECO:0000256" key="4">
    <source>
        <dbReference type="ARBA" id="ARBA00022912"/>
    </source>
</evidence>
<dbReference type="SMART" id="SM00195">
    <property type="entry name" value="DSPc"/>
    <property type="match status" value="1"/>
</dbReference>
<dbReference type="EC" id="3.1.3.48" evidence="2"/>
<dbReference type="Pfam" id="PF00782">
    <property type="entry name" value="DSPc"/>
    <property type="match status" value="1"/>
</dbReference>
<comment type="caution">
    <text evidence="8">The sequence shown here is derived from an EMBL/GenBank/DDBJ whole genome shotgun (WGS) entry which is preliminary data.</text>
</comment>
<dbReference type="GO" id="GO:0043409">
    <property type="term" value="P:negative regulation of MAPK cascade"/>
    <property type="evidence" value="ECO:0007669"/>
    <property type="project" value="TreeGrafter"/>
</dbReference>
<proteinExistence type="inferred from homology"/>